<dbReference type="PANTHER" id="PTHR30468:SF10">
    <property type="entry name" value="TAUD_TFDA-LIKE DOMAIN-CONTAINING PROTEIN"/>
    <property type="match status" value="1"/>
</dbReference>
<evidence type="ECO:0000259" key="7">
    <source>
        <dbReference type="Pfam" id="PF02668"/>
    </source>
</evidence>
<dbReference type="Proteomes" id="UP001303373">
    <property type="component" value="Chromosome 4"/>
</dbReference>
<proteinExistence type="inferred from homology"/>
<evidence type="ECO:0000256" key="4">
    <source>
        <dbReference type="ARBA" id="ARBA00022964"/>
    </source>
</evidence>
<dbReference type="AlphaFoldDB" id="A0AAQ3M1N8"/>
<protein>
    <recommendedName>
        <fullName evidence="7">TauD/TfdA-like domain-containing protein</fullName>
    </recommendedName>
</protein>
<evidence type="ECO:0000313" key="8">
    <source>
        <dbReference type="EMBL" id="WPG99943.1"/>
    </source>
</evidence>
<keyword evidence="9" id="KW-1185">Reference proteome</keyword>
<keyword evidence="3" id="KW-0479">Metal-binding</keyword>
<organism evidence="8 9">
    <name type="scientific">Acrodontium crateriforme</name>
    <dbReference type="NCBI Taxonomy" id="150365"/>
    <lineage>
        <taxon>Eukaryota</taxon>
        <taxon>Fungi</taxon>
        <taxon>Dikarya</taxon>
        <taxon>Ascomycota</taxon>
        <taxon>Pezizomycotina</taxon>
        <taxon>Dothideomycetes</taxon>
        <taxon>Dothideomycetidae</taxon>
        <taxon>Mycosphaerellales</taxon>
        <taxon>Teratosphaeriaceae</taxon>
        <taxon>Acrodontium</taxon>
    </lineage>
</organism>
<evidence type="ECO:0000256" key="3">
    <source>
        <dbReference type="ARBA" id="ARBA00022723"/>
    </source>
</evidence>
<evidence type="ECO:0000256" key="2">
    <source>
        <dbReference type="ARBA" id="ARBA00005896"/>
    </source>
</evidence>
<evidence type="ECO:0000256" key="6">
    <source>
        <dbReference type="ARBA" id="ARBA00023004"/>
    </source>
</evidence>
<dbReference type="GO" id="GO:0005737">
    <property type="term" value="C:cytoplasm"/>
    <property type="evidence" value="ECO:0007669"/>
    <property type="project" value="TreeGrafter"/>
</dbReference>
<keyword evidence="6" id="KW-0408">Iron</keyword>
<dbReference type="SUPFAM" id="SSF51197">
    <property type="entry name" value="Clavaminate synthase-like"/>
    <property type="match status" value="1"/>
</dbReference>
<dbReference type="InterPro" id="IPR042098">
    <property type="entry name" value="TauD-like_sf"/>
</dbReference>
<evidence type="ECO:0000256" key="5">
    <source>
        <dbReference type="ARBA" id="ARBA00023002"/>
    </source>
</evidence>
<keyword evidence="5" id="KW-0560">Oxidoreductase</keyword>
<keyword evidence="4" id="KW-0223">Dioxygenase</keyword>
<evidence type="ECO:0000313" key="9">
    <source>
        <dbReference type="Proteomes" id="UP001303373"/>
    </source>
</evidence>
<gene>
    <name evidence="8" type="ORF">R9X50_00276600</name>
</gene>
<sequence length="383" mass="42661">MPTSTIDQCSMLHIGHNPLPDDIPYFTRGPLKSNGLLDTYDQIDLTPVIGTEFRDVNLVGWMKAPNADELLRELALIVSTRGVVVFRAQTDLCENVQKDLIQRLGVLSGKPTTSNLHIHPILNTKSAIKQERSADQNVGAISSKLLYSVYGENLTDDSVCTRRQSSAKMWHTDCGFEAAPADYSLLRMTQLPPSGGDTLFASTYELYDRISPPMQRFLSNLTATFGRPDFKTTAARSNLALYSDERGSIHNVGTDLTAVHPVVRTNPVTGWRSVFPVGQHVQHVNGVTPEESKMLLDYLLQFVLDNHDLQVRLRWENNGDVAIFDNRSCVHTATLDYEGIGDRFGSRIVGIGERPFLDLSSKSRREDLADRGVKIAGYFPARR</sequence>
<accession>A0AAQ3M1N8</accession>
<dbReference type="PANTHER" id="PTHR30468">
    <property type="entry name" value="ALPHA-KETOGLUTARATE-DEPENDENT SULFONATE DIOXYGENASE"/>
    <property type="match status" value="1"/>
</dbReference>
<dbReference type="GO" id="GO:0046872">
    <property type="term" value="F:metal ion binding"/>
    <property type="evidence" value="ECO:0007669"/>
    <property type="project" value="UniProtKB-KW"/>
</dbReference>
<dbReference type="InterPro" id="IPR003819">
    <property type="entry name" value="TauD/TfdA-like"/>
</dbReference>
<dbReference type="Pfam" id="PF02668">
    <property type="entry name" value="TauD"/>
    <property type="match status" value="1"/>
</dbReference>
<reference evidence="8 9" key="1">
    <citation type="submission" date="2023-11" db="EMBL/GenBank/DDBJ databases">
        <title>An acidophilic fungus is an integral part of prey digestion in a carnivorous sundew plant.</title>
        <authorList>
            <person name="Tsai I.J."/>
        </authorList>
    </citation>
    <scope>NUCLEOTIDE SEQUENCE [LARGE SCALE GENOMIC DNA]</scope>
    <source>
        <strain evidence="8">169a</strain>
    </source>
</reference>
<dbReference type="GO" id="GO:0016706">
    <property type="term" value="F:2-oxoglutarate-dependent dioxygenase activity"/>
    <property type="evidence" value="ECO:0007669"/>
    <property type="project" value="TreeGrafter"/>
</dbReference>
<dbReference type="Gene3D" id="3.60.130.10">
    <property type="entry name" value="Clavaminate synthase-like"/>
    <property type="match status" value="1"/>
</dbReference>
<dbReference type="InterPro" id="IPR051323">
    <property type="entry name" value="AtsK-like"/>
</dbReference>
<comment type="similarity">
    <text evidence="2">Belongs to the TfdA dioxygenase family.</text>
</comment>
<evidence type="ECO:0000256" key="1">
    <source>
        <dbReference type="ARBA" id="ARBA00001954"/>
    </source>
</evidence>
<comment type="cofactor">
    <cofactor evidence="1">
        <name>Fe(2+)</name>
        <dbReference type="ChEBI" id="CHEBI:29033"/>
    </cofactor>
</comment>
<name>A0AAQ3M1N8_9PEZI</name>
<feature type="domain" description="TauD/TfdA-like" evidence="7">
    <location>
        <begin position="44"/>
        <end position="339"/>
    </location>
</feature>
<dbReference type="EMBL" id="CP138583">
    <property type="protein sequence ID" value="WPG99943.1"/>
    <property type="molecule type" value="Genomic_DNA"/>
</dbReference>